<dbReference type="InterPro" id="IPR014047">
    <property type="entry name" value="Chr_Tranpt_l_chain"/>
</dbReference>
<gene>
    <name evidence="8" type="ORF">JP75_19000</name>
</gene>
<dbReference type="AlphaFoldDB" id="A0A087LYJ0"/>
<keyword evidence="6 7" id="KW-0472">Membrane</keyword>
<feature type="transmembrane region" description="Helical" evidence="7">
    <location>
        <begin position="333"/>
        <end position="358"/>
    </location>
</feature>
<feature type="transmembrane region" description="Helical" evidence="7">
    <location>
        <begin position="259"/>
        <end position="282"/>
    </location>
</feature>
<dbReference type="STRING" id="46914.JP75_19000"/>
<evidence type="ECO:0000256" key="5">
    <source>
        <dbReference type="ARBA" id="ARBA00022989"/>
    </source>
</evidence>
<evidence type="ECO:0000256" key="2">
    <source>
        <dbReference type="ARBA" id="ARBA00005262"/>
    </source>
</evidence>
<evidence type="ECO:0000256" key="1">
    <source>
        <dbReference type="ARBA" id="ARBA00004651"/>
    </source>
</evidence>
<feature type="transmembrane region" description="Helical" evidence="7">
    <location>
        <begin position="228"/>
        <end position="252"/>
    </location>
</feature>
<sequence length="460" mass="48970">MTVETAGGTTPLTAPDHPSFAEVTAVFARIGLLSFGGPAGQIALMHKVLVEEKRWISETRFLHALNYCTLLPGPEAQQLATYIGWLLHGTKGGVVAGTLFIIPGFFVILALSASYALFQQADILTSLFYGIKAAVLAIVIEAVLRVSRRALRNGVMVALAAVAFIALFFFAVPFPLVLLAAGIVGYVGARQRPDLFAAGSHGGKAKSDIGPAVIDQNVPGVDPSWRRAVGVVAVWGSLWVLPWIGVGLVFGWGSSFASIYVFFSQMAVVTFGGAYAVLAYVAQEAVVTFGWLQPGEMIDGLALAETTPGPLVLVLTFVGFLAAYRDSLWLDPLLAGVLGAALTTWATFVPCFLWIFLGAPHIERLRNNKAVSGALAAITAAVVGVILNLAIWFGMHVVFNEVERVTWGQLNMALPVLPTIDWIALALCVLAGILVFRTRLDMLWTLALFGILGLAVGLLP</sequence>
<evidence type="ECO:0000313" key="8">
    <source>
        <dbReference type="EMBL" id="KFL29693.1"/>
    </source>
</evidence>
<dbReference type="EMBL" id="JQGC01000020">
    <property type="protein sequence ID" value="KFL29693.1"/>
    <property type="molecule type" value="Genomic_DNA"/>
</dbReference>
<feature type="transmembrane region" description="Helical" evidence="7">
    <location>
        <begin position="370"/>
        <end position="393"/>
    </location>
</feature>
<keyword evidence="9" id="KW-1185">Reference proteome</keyword>
<dbReference type="GO" id="GO:0015109">
    <property type="term" value="F:chromate transmembrane transporter activity"/>
    <property type="evidence" value="ECO:0007669"/>
    <property type="project" value="InterPro"/>
</dbReference>
<feature type="transmembrane region" description="Helical" evidence="7">
    <location>
        <begin position="123"/>
        <end position="144"/>
    </location>
</feature>
<dbReference type="OrthoDB" id="8969999at2"/>
<feature type="transmembrane region" description="Helical" evidence="7">
    <location>
        <begin position="413"/>
        <end position="436"/>
    </location>
</feature>
<dbReference type="Pfam" id="PF02417">
    <property type="entry name" value="Chromate_transp"/>
    <property type="match status" value="2"/>
</dbReference>
<evidence type="ECO:0000256" key="7">
    <source>
        <dbReference type="SAM" id="Phobius"/>
    </source>
</evidence>
<dbReference type="GO" id="GO:0005886">
    <property type="term" value="C:plasma membrane"/>
    <property type="evidence" value="ECO:0007669"/>
    <property type="project" value="UniProtKB-SubCell"/>
</dbReference>
<comment type="similarity">
    <text evidence="2">Belongs to the chromate ion transporter (CHR) (TC 2.A.51) family.</text>
</comment>
<dbReference type="NCBIfam" id="TIGR00937">
    <property type="entry name" value="2A51"/>
    <property type="match status" value="1"/>
</dbReference>
<dbReference type="PANTHER" id="PTHR33567">
    <property type="entry name" value="CHROMATE ION TRANSPORTER (EUROFUNG)"/>
    <property type="match status" value="1"/>
</dbReference>
<dbReference type="RefSeq" id="WP_035085843.1">
    <property type="nucleotide sequence ID" value="NZ_JQGC01000020.1"/>
</dbReference>
<feature type="transmembrane region" description="Helical" evidence="7">
    <location>
        <begin position="94"/>
        <end position="117"/>
    </location>
</feature>
<dbReference type="InterPro" id="IPR003370">
    <property type="entry name" value="Chromate_transpt"/>
</dbReference>
<reference evidence="8 9" key="1">
    <citation type="submission" date="2014-08" db="EMBL/GenBank/DDBJ databases">
        <authorList>
            <person name="Hassan Y.I."/>
            <person name="Lepp D."/>
            <person name="Zhou T."/>
        </authorList>
    </citation>
    <scope>NUCLEOTIDE SEQUENCE [LARGE SCALE GENOMIC DNA]</scope>
    <source>
        <strain evidence="8 9">IFO13584</strain>
    </source>
</reference>
<keyword evidence="3" id="KW-1003">Cell membrane</keyword>
<feature type="transmembrane region" description="Helical" evidence="7">
    <location>
        <begin position="443"/>
        <end position="459"/>
    </location>
</feature>
<protein>
    <submittedName>
        <fullName evidence="8">Chromate transporter</fullName>
    </submittedName>
</protein>
<name>A0A087LYJ0_9HYPH</name>
<dbReference type="Proteomes" id="UP000028981">
    <property type="component" value="Unassembled WGS sequence"/>
</dbReference>
<organism evidence="8 9">
    <name type="scientific">Devosia riboflavina</name>
    <dbReference type="NCBI Taxonomy" id="46914"/>
    <lineage>
        <taxon>Bacteria</taxon>
        <taxon>Pseudomonadati</taxon>
        <taxon>Pseudomonadota</taxon>
        <taxon>Alphaproteobacteria</taxon>
        <taxon>Hyphomicrobiales</taxon>
        <taxon>Devosiaceae</taxon>
        <taxon>Devosia</taxon>
    </lineage>
</organism>
<feature type="transmembrane region" description="Helical" evidence="7">
    <location>
        <begin position="156"/>
        <end position="187"/>
    </location>
</feature>
<evidence type="ECO:0000256" key="6">
    <source>
        <dbReference type="ARBA" id="ARBA00023136"/>
    </source>
</evidence>
<dbReference type="PANTHER" id="PTHR33567:SF3">
    <property type="entry name" value="CHROMATE ION TRANSPORTER (EUROFUNG)"/>
    <property type="match status" value="1"/>
</dbReference>
<evidence type="ECO:0000256" key="3">
    <source>
        <dbReference type="ARBA" id="ARBA00022475"/>
    </source>
</evidence>
<keyword evidence="5 7" id="KW-1133">Transmembrane helix</keyword>
<comment type="caution">
    <text evidence="8">The sequence shown here is derived from an EMBL/GenBank/DDBJ whole genome shotgun (WGS) entry which is preliminary data.</text>
</comment>
<keyword evidence="4 7" id="KW-0812">Transmembrane</keyword>
<proteinExistence type="inferred from homology"/>
<evidence type="ECO:0000256" key="4">
    <source>
        <dbReference type="ARBA" id="ARBA00022692"/>
    </source>
</evidence>
<evidence type="ECO:0000313" key="9">
    <source>
        <dbReference type="Proteomes" id="UP000028981"/>
    </source>
</evidence>
<comment type="subcellular location">
    <subcellularLocation>
        <location evidence="1">Cell membrane</location>
        <topology evidence="1">Multi-pass membrane protein</topology>
    </subcellularLocation>
</comment>
<dbReference type="PIRSF" id="PIRSF004810">
    <property type="entry name" value="ChrA"/>
    <property type="match status" value="1"/>
</dbReference>
<accession>A0A087LYJ0</accession>